<accession>A0A1L8SWB9</accession>
<evidence type="ECO:0000313" key="1">
    <source>
        <dbReference type="EMBL" id="OJG36134.1"/>
    </source>
</evidence>
<dbReference type="AlphaFoldDB" id="A0A1L8SWB9"/>
<name>A0A1L8SWB9_9ENTE</name>
<organism evidence="1 2">
    <name type="scientific">Enterococcus devriesei</name>
    <dbReference type="NCBI Taxonomy" id="319970"/>
    <lineage>
        <taxon>Bacteria</taxon>
        <taxon>Bacillati</taxon>
        <taxon>Bacillota</taxon>
        <taxon>Bacilli</taxon>
        <taxon>Lactobacillales</taxon>
        <taxon>Enterococcaceae</taxon>
        <taxon>Enterococcus</taxon>
    </lineage>
</organism>
<dbReference type="EMBL" id="JXKM01000004">
    <property type="protein sequence ID" value="OJG36134.1"/>
    <property type="molecule type" value="Genomic_DNA"/>
</dbReference>
<protein>
    <submittedName>
        <fullName evidence="1">Uncharacterized protein</fullName>
    </submittedName>
</protein>
<proteinExistence type="predicted"/>
<keyword evidence="2" id="KW-1185">Reference proteome</keyword>
<comment type="caution">
    <text evidence="1">The sequence shown here is derived from an EMBL/GenBank/DDBJ whole genome shotgun (WGS) entry which is preliminary data.</text>
</comment>
<dbReference type="Proteomes" id="UP000183700">
    <property type="component" value="Unassembled WGS sequence"/>
</dbReference>
<gene>
    <name evidence="1" type="ORF">RV00_GL002278</name>
</gene>
<reference evidence="1 2" key="1">
    <citation type="submission" date="2014-12" db="EMBL/GenBank/DDBJ databases">
        <title>Draft genome sequences of 29 type strains of Enterococci.</title>
        <authorList>
            <person name="Zhong Z."/>
            <person name="Sun Z."/>
            <person name="Liu W."/>
            <person name="Zhang W."/>
            <person name="Zhang H."/>
        </authorList>
    </citation>
    <scope>NUCLEOTIDE SEQUENCE [LARGE SCALE GENOMIC DNA]</scope>
    <source>
        <strain evidence="1 2">DSM 22802</strain>
    </source>
</reference>
<evidence type="ECO:0000313" key="2">
    <source>
        <dbReference type="Proteomes" id="UP000183700"/>
    </source>
</evidence>
<sequence length="48" mass="5640">MLTDPINLIERKKRQRGSQACKNVDSWNRTNTSVLNADYIIERVKHQV</sequence>